<dbReference type="EMBL" id="CAVK010000071">
    <property type="protein sequence ID" value="CCW17192.1"/>
    <property type="molecule type" value="Genomic_DNA"/>
</dbReference>
<evidence type="ECO:0000313" key="2">
    <source>
        <dbReference type="Proteomes" id="UP000013201"/>
    </source>
</evidence>
<reference evidence="1 2" key="1">
    <citation type="submission" date="2013-03" db="EMBL/GenBank/DDBJ databases">
        <authorList>
            <person name="Le V."/>
        </authorList>
    </citation>
    <scope>NUCLEOTIDE SEQUENCE [LARGE SCALE GENOMIC DNA]</scope>
    <source>
        <strain evidence="1 2">BiD32</strain>
    </source>
</reference>
<evidence type="ECO:0000313" key="1">
    <source>
        <dbReference type="EMBL" id="CCW17192.1"/>
    </source>
</evidence>
<dbReference type="AlphaFoldDB" id="N1MNN5"/>
<keyword evidence="2" id="KW-1185">Reference proteome</keyword>
<dbReference type="Proteomes" id="UP000013201">
    <property type="component" value="Unassembled WGS sequence"/>
</dbReference>
<accession>N1MNN5</accession>
<gene>
    <name evidence="1" type="ORF">EBBID32_15310</name>
</gene>
<comment type="caution">
    <text evidence="1">The sequence shown here is derived from an EMBL/GenBank/DDBJ whole genome shotgun (WGS) entry which is preliminary data.</text>
</comment>
<sequence length="43" mass="4961">MVKFPTFRQELFWHGLGKIQKNGANLRFFKIGTAPAKLQAIRT</sequence>
<proteinExistence type="predicted"/>
<organism evidence="1 2">
    <name type="scientific">Sphingobium indicum BiD32</name>
    <dbReference type="NCBI Taxonomy" id="1301087"/>
    <lineage>
        <taxon>Bacteria</taxon>
        <taxon>Pseudomonadati</taxon>
        <taxon>Pseudomonadota</taxon>
        <taxon>Alphaproteobacteria</taxon>
        <taxon>Sphingomonadales</taxon>
        <taxon>Sphingomonadaceae</taxon>
        <taxon>Sphingobium</taxon>
    </lineage>
</organism>
<protein>
    <submittedName>
        <fullName evidence="1">Uncharacterized protein</fullName>
    </submittedName>
</protein>
<name>N1MNN5_9SPHN</name>
<reference evidence="2" key="2">
    <citation type="submission" date="2013-04" db="EMBL/GenBank/DDBJ databases">
        <title>Bisphenol A degrading Sphingobium sp. strain BiD32.</title>
        <authorList>
            <person name="Nielsen J.L."/>
            <person name="Zhou N.A."/>
            <person name="Kjeldal H."/>
        </authorList>
    </citation>
    <scope>NUCLEOTIDE SEQUENCE [LARGE SCALE GENOMIC DNA]</scope>
    <source>
        <strain evidence="2">BiD32</strain>
    </source>
</reference>